<evidence type="ECO:0000313" key="7">
    <source>
        <dbReference type="EMBL" id="MBB4682287.1"/>
    </source>
</evidence>
<comment type="similarity">
    <text evidence="1 4">Belongs to the glycosyl hydrolase 28 family.</text>
</comment>
<name>A0A7W7CJ93_9PSEU</name>
<evidence type="ECO:0000256" key="5">
    <source>
        <dbReference type="SAM" id="MobiDB-lite"/>
    </source>
</evidence>
<dbReference type="SMART" id="SM00710">
    <property type="entry name" value="PbH1"/>
    <property type="match status" value="6"/>
</dbReference>
<dbReference type="SUPFAM" id="SSF51126">
    <property type="entry name" value="Pectin lyase-like"/>
    <property type="match status" value="1"/>
</dbReference>
<keyword evidence="3 4" id="KW-0326">Glycosidase</keyword>
<evidence type="ECO:0000256" key="4">
    <source>
        <dbReference type="RuleBase" id="RU361169"/>
    </source>
</evidence>
<dbReference type="InterPro" id="IPR051801">
    <property type="entry name" value="GH28_Enzymes"/>
</dbReference>
<feature type="region of interest" description="Disordered" evidence="5">
    <location>
        <begin position="350"/>
        <end position="370"/>
    </location>
</feature>
<dbReference type="AlphaFoldDB" id="A0A7W7CJ93"/>
<dbReference type="Pfam" id="PF00295">
    <property type="entry name" value="Glyco_hydro_28"/>
    <property type="match status" value="1"/>
</dbReference>
<sequence length="498" mass="52962">MNRSWRSRLLVLGTAGATVLAMATPALAAPEATFNIRDYGAKGDGKAIDSPAIDKAITAASAAGGGVVEVPSGTYLSRSIHLKSNITINLAAGSKIIAAGSGMDKPEPNEFDDYQDFGHSHFRNALLWGENVSNIHFTGTGTIDGDNKLDTSNNPGSGIADKAISLKFCKNVTLTGITMRQGGHFAVLANGCDGMKFSNVKILTSEDRDGINIINSSNVEVADSIVEASDDAVVFKSDYALGKTFVSQNNVVRDSTIKSTENNALQFGSETCGNFRNIRFSNLKVTGAGKAGLGIVSMDGSVIEDIHYNNITLTRTTTPIFLHVGKRSRCPGKPPAGKIRDIHFTDITGTSLTSPTTVPGGPEHTSTISGRTDSMIEDVTFTNVKLNVPGNHPASDANRVPPENSTEYPPRIFGVRPSFGFWIRHAKDIKFVGSTFEFEKNDGRPAFLTNDTTGVTINGVKVERSTGPYDVTFQKSSGQSVTGSSTTTGAELRTRTQN</sequence>
<dbReference type="InterPro" id="IPR012334">
    <property type="entry name" value="Pectin_lyas_fold"/>
</dbReference>
<dbReference type="InterPro" id="IPR006626">
    <property type="entry name" value="PbH1"/>
</dbReference>
<organism evidence="7 8">
    <name type="scientific">Crossiella cryophila</name>
    <dbReference type="NCBI Taxonomy" id="43355"/>
    <lineage>
        <taxon>Bacteria</taxon>
        <taxon>Bacillati</taxon>
        <taxon>Actinomycetota</taxon>
        <taxon>Actinomycetes</taxon>
        <taxon>Pseudonocardiales</taxon>
        <taxon>Pseudonocardiaceae</taxon>
        <taxon>Crossiella</taxon>
    </lineage>
</organism>
<dbReference type="RefSeq" id="WP_185009465.1">
    <property type="nucleotide sequence ID" value="NZ_BAAAUI010000007.1"/>
</dbReference>
<feature type="chain" id="PRO_5031362911" evidence="6">
    <location>
        <begin position="29"/>
        <end position="498"/>
    </location>
</feature>
<feature type="compositionally biased region" description="Low complexity" evidence="5">
    <location>
        <begin position="476"/>
        <end position="489"/>
    </location>
</feature>
<dbReference type="InterPro" id="IPR000743">
    <property type="entry name" value="Glyco_hydro_28"/>
</dbReference>
<evidence type="ECO:0000256" key="6">
    <source>
        <dbReference type="SAM" id="SignalP"/>
    </source>
</evidence>
<dbReference type="PANTHER" id="PTHR31339">
    <property type="entry name" value="PECTIN LYASE-RELATED"/>
    <property type="match status" value="1"/>
</dbReference>
<comment type="caution">
    <text evidence="7">The sequence shown here is derived from an EMBL/GenBank/DDBJ whole genome shotgun (WGS) entry which is preliminary data.</text>
</comment>
<dbReference type="EMBL" id="JACHMH010000001">
    <property type="protein sequence ID" value="MBB4682287.1"/>
    <property type="molecule type" value="Genomic_DNA"/>
</dbReference>
<dbReference type="GO" id="GO:0004650">
    <property type="term" value="F:polygalacturonase activity"/>
    <property type="evidence" value="ECO:0007669"/>
    <property type="project" value="InterPro"/>
</dbReference>
<dbReference type="PANTHER" id="PTHR31339:SF9">
    <property type="entry name" value="PLASMIN AND FIBRONECTIN-BINDING PROTEIN A"/>
    <property type="match status" value="1"/>
</dbReference>
<dbReference type="Proteomes" id="UP000533598">
    <property type="component" value="Unassembled WGS sequence"/>
</dbReference>
<keyword evidence="6" id="KW-0732">Signal</keyword>
<dbReference type="Gene3D" id="2.160.20.10">
    <property type="entry name" value="Single-stranded right-handed beta-helix, Pectin lyase-like"/>
    <property type="match status" value="1"/>
</dbReference>
<dbReference type="InterPro" id="IPR011050">
    <property type="entry name" value="Pectin_lyase_fold/virulence"/>
</dbReference>
<accession>A0A7W7CJ93</accession>
<feature type="signal peptide" evidence="6">
    <location>
        <begin position="1"/>
        <end position="28"/>
    </location>
</feature>
<evidence type="ECO:0000256" key="1">
    <source>
        <dbReference type="ARBA" id="ARBA00008834"/>
    </source>
</evidence>
<protein>
    <submittedName>
        <fullName evidence="7">Polygalacturonase</fullName>
    </submittedName>
</protein>
<gene>
    <name evidence="7" type="ORF">HNR67_008405</name>
</gene>
<dbReference type="GO" id="GO:0005975">
    <property type="term" value="P:carbohydrate metabolic process"/>
    <property type="evidence" value="ECO:0007669"/>
    <property type="project" value="InterPro"/>
</dbReference>
<proteinExistence type="inferred from homology"/>
<evidence type="ECO:0000256" key="2">
    <source>
        <dbReference type="ARBA" id="ARBA00022801"/>
    </source>
</evidence>
<reference evidence="7 8" key="1">
    <citation type="submission" date="2020-08" db="EMBL/GenBank/DDBJ databases">
        <title>Sequencing the genomes of 1000 actinobacteria strains.</title>
        <authorList>
            <person name="Klenk H.-P."/>
        </authorList>
    </citation>
    <scope>NUCLEOTIDE SEQUENCE [LARGE SCALE GENOMIC DNA]</scope>
    <source>
        <strain evidence="7 8">DSM 44230</strain>
    </source>
</reference>
<feature type="region of interest" description="Disordered" evidence="5">
    <location>
        <begin position="474"/>
        <end position="498"/>
    </location>
</feature>
<keyword evidence="8" id="KW-1185">Reference proteome</keyword>
<evidence type="ECO:0000313" key="8">
    <source>
        <dbReference type="Proteomes" id="UP000533598"/>
    </source>
</evidence>
<keyword evidence="2 4" id="KW-0378">Hydrolase</keyword>
<evidence type="ECO:0000256" key="3">
    <source>
        <dbReference type="ARBA" id="ARBA00023295"/>
    </source>
</evidence>